<comment type="caution">
    <text evidence="1">The sequence shown here is derived from an EMBL/GenBank/DDBJ whole genome shotgun (WGS) entry which is preliminary data.</text>
</comment>
<sequence>MASGPGSRAEEQPPMLPVKQHRSHSHRHSSESDCVMLSPVELQHQNNEVFPEPTDCHAAQCPIHQRYGRLTER</sequence>
<proteinExistence type="predicted"/>
<accession>A0ACB7ENG7</accession>
<evidence type="ECO:0000313" key="1">
    <source>
        <dbReference type="EMBL" id="KAG8003609.1"/>
    </source>
</evidence>
<reference evidence="1" key="1">
    <citation type="submission" date="2020-04" db="EMBL/GenBank/DDBJ databases">
        <title>A chromosome-scale assembly and high-density genetic map of the yellow drum (Nibea albiflora) genome.</title>
        <authorList>
            <person name="Xu D."/>
            <person name="Zhang W."/>
            <person name="Chen R."/>
            <person name="Tan P."/>
            <person name="Wang L."/>
            <person name="Song H."/>
            <person name="Tian L."/>
            <person name="Zhu Q."/>
            <person name="Wang B."/>
        </authorList>
    </citation>
    <scope>NUCLEOTIDE SEQUENCE</scope>
    <source>
        <strain evidence="1">ZJHYS-2018</strain>
    </source>
</reference>
<name>A0ACB7ENG7_NIBAL</name>
<keyword evidence="2" id="KW-1185">Reference proteome</keyword>
<dbReference type="Proteomes" id="UP000805704">
    <property type="component" value="Chromosome 4"/>
</dbReference>
<dbReference type="EMBL" id="CM024792">
    <property type="protein sequence ID" value="KAG8003609.1"/>
    <property type="molecule type" value="Genomic_DNA"/>
</dbReference>
<evidence type="ECO:0000313" key="2">
    <source>
        <dbReference type="Proteomes" id="UP000805704"/>
    </source>
</evidence>
<protein>
    <submittedName>
        <fullName evidence="1">Uncharacterized protein</fullName>
    </submittedName>
</protein>
<organism evidence="1 2">
    <name type="scientific">Nibea albiflora</name>
    <name type="common">Yellow drum</name>
    <name type="synonym">Corvina albiflora</name>
    <dbReference type="NCBI Taxonomy" id="240163"/>
    <lineage>
        <taxon>Eukaryota</taxon>
        <taxon>Metazoa</taxon>
        <taxon>Chordata</taxon>
        <taxon>Craniata</taxon>
        <taxon>Vertebrata</taxon>
        <taxon>Euteleostomi</taxon>
        <taxon>Actinopterygii</taxon>
        <taxon>Neopterygii</taxon>
        <taxon>Teleostei</taxon>
        <taxon>Neoteleostei</taxon>
        <taxon>Acanthomorphata</taxon>
        <taxon>Eupercaria</taxon>
        <taxon>Sciaenidae</taxon>
        <taxon>Nibea</taxon>
    </lineage>
</organism>
<gene>
    <name evidence="1" type="ORF">GBF38_018804</name>
</gene>